<evidence type="ECO:0000313" key="3">
    <source>
        <dbReference type="Proteomes" id="UP000003704"/>
    </source>
</evidence>
<organism evidence="2 3">
    <name type="scientific">Hydrocarboniphaga effusa AP103</name>
    <dbReference type="NCBI Taxonomy" id="1172194"/>
    <lineage>
        <taxon>Bacteria</taxon>
        <taxon>Pseudomonadati</taxon>
        <taxon>Pseudomonadota</taxon>
        <taxon>Gammaproteobacteria</taxon>
        <taxon>Nevskiales</taxon>
        <taxon>Nevskiaceae</taxon>
        <taxon>Hydrocarboniphaga</taxon>
    </lineage>
</organism>
<dbReference type="CDD" id="cd09159">
    <property type="entry name" value="PLDc_ybhO_like_2"/>
    <property type="match status" value="1"/>
</dbReference>
<proteinExistence type="predicted"/>
<dbReference type="AlphaFoldDB" id="I7ZHA4"/>
<dbReference type="STRING" id="1172194.WQQ_12490"/>
<keyword evidence="3" id="KW-1185">Reference proteome</keyword>
<comment type="caution">
    <text evidence="2">The sequence shown here is derived from an EMBL/GenBank/DDBJ whole genome shotgun (WGS) entry which is preliminary data.</text>
</comment>
<dbReference type="GO" id="GO:0032049">
    <property type="term" value="P:cardiolipin biosynthetic process"/>
    <property type="evidence" value="ECO:0007669"/>
    <property type="project" value="UniProtKB-ARBA"/>
</dbReference>
<dbReference type="PANTHER" id="PTHR21248">
    <property type="entry name" value="CARDIOLIPIN SYNTHASE"/>
    <property type="match status" value="1"/>
</dbReference>
<dbReference type="RefSeq" id="WP_007184203.1">
    <property type="nucleotide sequence ID" value="NZ_AKGD01000001.1"/>
</dbReference>
<protein>
    <recommendedName>
        <fullName evidence="1">PLD phosphodiesterase domain-containing protein</fullName>
    </recommendedName>
</protein>
<dbReference type="Gene3D" id="3.30.870.10">
    <property type="entry name" value="Endonuclease Chain A"/>
    <property type="match status" value="2"/>
</dbReference>
<dbReference type="SUPFAM" id="SSF56024">
    <property type="entry name" value="Phospholipase D/nuclease"/>
    <property type="match status" value="2"/>
</dbReference>
<dbReference type="Pfam" id="PF13091">
    <property type="entry name" value="PLDc_2"/>
    <property type="match status" value="2"/>
</dbReference>
<accession>I7ZHA4</accession>
<evidence type="ECO:0000313" key="2">
    <source>
        <dbReference type="EMBL" id="EIT71112.1"/>
    </source>
</evidence>
<feature type="domain" description="PLD phosphodiesterase" evidence="1">
    <location>
        <begin position="337"/>
        <end position="364"/>
    </location>
</feature>
<dbReference type="InterPro" id="IPR001736">
    <property type="entry name" value="PLipase_D/transphosphatidylase"/>
</dbReference>
<name>I7ZHA4_9GAMM</name>
<evidence type="ECO:0000259" key="1">
    <source>
        <dbReference type="PROSITE" id="PS50035"/>
    </source>
</evidence>
<gene>
    <name evidence="2" type="ORF">WQQ_12490</name>
</gene>
<dbReference type="GO" id="GO:0030572">
    <property type="term" value="F:phosphatidyltransferase activity"/>
    <property type="evidence" value="ECO:0007669"/>
    <property type="project" value="UniProtKB-ARBA"/>
</dbReference>
<feature type="domain" description="PLD phosphodiesterase" evidence="1">
    <location>
        <begin position="132"/>
        <end position="159"/>
    </location>
</feature>
<dbReference type="SMART" id="SM00155">
    <property type="entry name" value="PLDc"/>
    <property type="match status" value="2"/>
</dbReference>
<dbReference type="InterPro" id="IPR025202">
    <property type="entry name" value="PLD-like_dom"/>
</dbReference>
<sequence>MNAPVVPAALERAVWFEASLRKIAGRELKSGNRLTLLLDGPQAHEAQLRAIANAQHHVHLETYLLTDDDLGTRYGEVLQQRARAGVKVRLMLDGLGASGAGDEYRDALREAGVELREFNSINPFKNPRVWRMTRRSHRKTLIVDGRVAFTGGVNITDEYRRSPDDPTPAVGSERGWRDTQVMLEGPAVAEFQQMFLMYWARLGALRDEDGCYCSEPIADAQARVCAITDQGEDFVDHLITDAPPSHLMQLRPKYRVEPRIYHAYLSAIRLARERIWITQAYFAPNGRLIRALAAAARRGLDVRLLLPGASDVPLVHYAGRRRYARLLKAGVRIWEYQQAMLHAKTAVIDGVWATVGSANLDYRSLFHNDEANAFIVDASFAQELERVFEHDLRHAGEIRLAQWKRRGWFDRLMELFAGSIKRLL</sequence>
<dbReference type="PANTHER" id="PTHR21248:SF22">
    <property type="entry name" value="PHOSPHOLIPASE D"/>
    <property type="match status" value="1"/>
</dbReference>
<dbReference type="PATRIC" id="fig|1172194.4.peg.1199"/>
<dbReference type="PROSITE" id="PS50035">
    <property type="entry name" value="PLD"/>
    <property type="match status" value="2"/>
</dbReference>
<dbReference type="OrthoDB" id="9762009at2"/>
<dbReference type="EMBL" id="AKGD01000001">
    <property type="protein sequence ID" value="EIT71112.1"/>
    <property type="molecule type" value="Genomic_DNA"/>
</dbReference>
<dbReference type="CDD" id="cd09110">
    <property type="entry name" value="PLDc_CLS_1"/>
    <property type="match status" value="1"/>
</dbReference>
<reference evidence="2 3" key="1">
    <citation type="journal article" date="2012" name="J. Bacteriol.">
        <title>Genome Sequence of n-Alkane-Degrading Hydrocarboniphaga effusa Strain AP103T (ATCC BAA-332T).</title>
        <authorList>
            <person name="Chang H.K."/>
            <person name="Zylstra G.J."/>
            <person name="Chae J.C."/>
        </authorList>
    </citation>
    <scope>NUCLEOTIDE SEQUENCE [LARGE SCALE GENOMIC DNA]</scope>
    <source>
        <strain evidence="2 3">AP103</strain>
    </source>
</reference>
<dbReference type="Proteomes" id="UP000003704">
    <property type="component" value="Unassembled WGS sequence"/>
</dbReference>